<dbReference type="RefSeq" id="WP_422920948.1">
    <property type="nucleotide sequence ID" value="NZ_JAMZEJ010000010.1"/>
</dbReference>
<protein>
    <submittedName>
        <fullName evidence="1">XRE family transcriptional regulator</fullName>
    </submittedName>
</protein>
<keyword evidence="2" id="KW-1185">Reference proteome</keyword>
<sequence length="128" mass="13755">MVGHMSAALRPDFLATVIGLDGVVEPERLSAALRVTRGELAQASGLARESVSKTARLRAPATQARLREVAEIINRILPWCGSLPQAFAWYRSQPIPAFGDQTAEELVRAGRARHVMGYLSGIALGGYA</sequence>
<name>A0ABT1W3L5_9PROT</name>
<accession>A0ABT1W3L5</accession>
<reference evidence="1 2" key="1">
    <citation type="submission" date="2022-06" db="EMBL/GenBank/DDBJ databases">
        <title>Rhizosaccharibacter gen. nov. sp. nov. KSS12, endophytic bacteria isolated from sugarcane.</title>
        <authorList>
            <person name="Pitiwittayakul N."/>
        </authorList>
    </citation>
    <scope>NUCLEOTIDE SEQUENCE [LARGE SCALE GENOMIC DNA]</scope>
    <source>
        <strain evidence="1 2">KSS12</strain>
    </source>
</reference>
<evidence type="ECO:0000313" key="2">
    <source>
        <dbReference type="Proteomes" id="UP001524547"/>
    </source>
</evidence>
<dbReference type="Proteomes" id="UP001524547">
    <property type="component" value="Unassembled WGS sequence"/>
</dbReference>
<dbReference type="EMBL" id="JAMZEJ010000010">
    <property type="protein sequence ID" value="MCQ8242190.1"/>
    <property type="molecule type" value="Genomic_DNA"/>
</dbReference>
<proteinExistence type="predicted"/>
<comment type="caution">
    <text evidence="1">The sequence shown here is derived from an EMBL/GenBank/DDBJ whole genome shotgun (WGS) entry which is preliminary data.</text>
</comment>
<organism evidence="1 2">
    <name type="scientific">Rhizosaccharibacter radicis</name>
    <dbReference type="NCBI Taxonomy" id="2782605"/>
    <lineage>
        <taxon>Bacteria</taxon>
        <taxon>Pseudomonadati</taxon>
        <taxon>Pseudomonadota</taxon>
        <taxon>Alphaproteobacteria</taxon>
        <taxon>Acetobacterales</taxon>
        <taxon>Acetobacteraceae</taxon>
        <taxon>Rhizosaccharibacter</taxon>
    </lineage>
</organism>
<evidence type="ECO:0000313" key="1">
    <source>
        <dbReference type="EMBL" id="MCQ8242190.1"/>
    </source>
</evidence>
<gene>
    <name evidence="1" type="ORF">NFI88_15250</name>
</gene>